<keyword evidence="5 7" id="KW-0472">Membrane</keyword>
<dbReference type="InterPro" id="IPR029058">
    <property type="entry name" value="AB_hydrolase_fold"/>
</dbReference>
<dbReference type="SUPFAM" id="SSF53474">
    <property type="entry name" value="alpha/beta-Hydrolases"/>
    <property type="match status" value="1"/>
</dbReference>
<feature type="region of interest" description="Disordered" evidence="6">
    <location>
        <begin position="480"/>
        <end position="510"/>
    </location>
</feature>
<accession>W9CDC7</accession>
<dbReference type="AlphaFoldDB" id="W9CDC7"/>
<feature type="compositionally biased region" description="Polar residues" evidence="6">
    <location>
        <begin position="141"/>
        <end position="158"/>
    </location>
</feature>
<dbReference type="GO" id="GO:0016020">
    <property type="term" value="C:membrane"/>
    <property type="evidence" value="ECO:0007669"/>
    <property type="project" value="UniProtKB-SubCell"/>
</dbReference>
<dbReference type="Gene3D" id="1.20.58.340">
    <property type="entry name" value="Magnesium transport protein CorA, transmembrane region"/>
    <property type="match status" value="1"/>
</dbReference>
<dbReference type="Gene3D" id="3.40.50.1820">
    <property type="entry name" value="alpha/beta hydrolase"/>
    <property type="match status" value="1"/>
</dbReference>
<keyword evidence="4 7" id="KW-1133">Transmembrane helix</keyword>
<dbReference type="HOGENOM" id="CLU_002786_0_0_1"/>
<evidence type="ECO:0000256" key="6">
    <source>
        <dbReference type="SAM" id="MobiDB-lite"/>
    </source>
</evidence>
<dbReference type="OrthoDB" id="3521330at2759"/>
<evidence type="ECO:0000256" key="5">
    <source>
        <dbReference type="ARBA" id="ARBA00023136"/>
    </source>
</evidence>
<gene>
    <name evidence="9" type="ORF">SBOR_6810</name>
</gene>
<comment type="similarity">
    <text evidence="2">Belongs to the putative lipase ROG1 family.</text>
</comment>
<dbReference type="EMBL" id="AYSA01000362">
    <property type="protein sequence ID" value="ESZ92794.1"/>
    <property type="molecule type" value="Genomic_DNA"/>
</dbReference>
<comment type="subcellular location">
    <subcellularLocation>
        <location evidence="1">Membrane</location>
        <topology evidence="1">Multi-pass membrane protein</topology>
    </subcellularLocation>
</comment>
<feature type="region of interest" description="Disordered" evidence="6">
    <location>
        <begin position="36"/>
        <end position="81"/>
    </location>
</feature>
<sequence length="1260" mass="142810">MYKILFGHRQGVSSMETNGGSRLPQNSGISLMNVRSVENPSSARSSIGDDQVESQNSAPRISVEVSRDGRANINGGPKSEIDELPFKRNPYFKSSSKITEVDIIGVPAIGGDPEKTWCPDAKFTQDDVSSPRESELKSAFKSMTSVSPAYSRSPSKQPTMRPLKRMEPAWILRDIRSHEDMDMVRVLLYDHGYPKDGDTLKQLANRLLDNVKKLRSIEKESRPLFFICHSTGGLVVKIALTEARRLKDSILNDCYGVTFFATPHRGSSYLSQSGFSRIIRETMGLSRELPTSITKQLELDHHSLKQIGKDFKALATDLKVWTFFETLDSDLTGLDQGKPFHAPIASIKSTILNLRNETVYPLVSTHTKCATFGLVNSHTKDSYLLALAASVKNACKLSKETHYELNLENKVMVEINGFYEGNTTTPMMEPPIRVWSTNKTIQDFKRYGPTKLLKERREEVSVVPVIRQFLSHNTRAPYLPLNKVTSGHKVKDDSLNHKPTSRGSSPDLLSRRAANVKAQPLGGLIGEKTTGAVPSIPALGSQIETDDTAAKPEPLLRHSESQTAHNSFLSPSGADFHRNKSSLSQGLKESESLVTPVLAPLQNSNVSKLKLTWIHVPFNNPTWVLVSLQALNALLPTNQKGYSPKNINRERTRCSQQNVRYRALAFETLSPLASPKIGVGSIDMNHIQMCLYLPYLHFDTYKVLVKRRALVKQRIKQGRSRPVPQHVAKLDTQESQVLWQYLGHDPPINARRTLDQFGYPSLLDTRARDDDQMLYKMTKERHIESDVDKNHSVHGISNAARKSRVTHEKEEDDEEEVDGYSGNFDSPSERDMTSDDDVLDGNILMVDQLWLWVINGSVVTFFPRRSGLKADGRLYQQADLRNSIFNEVNADLTHRCENAHDLAALVALHAVTLLFERTSHPDLDVFRTFEEAINDQTEKMTASFKSFRARGLRDKAVDIDDLRTTSIRAKHKREDQIVEKQNRDTTHALLELRDIADELNTLKTLFASQMTEIKIMLDVYEKRELTTNGLAFLSSAEVYLGEYTQRIERMIESVKSFRDDFDKLLGMIQRQTQVDEVRLSRHQADLASSQSRSVMIFTVFTVIFLPLSFFTGLFGMNVKEWGGGDYLSIRTVGVIAIPTSFSLITLALIIAWSTRIRLLLNSIGSAFTNLYRLIHKHINKTIHNIFSAKNTGGKRSEIRRTRQRRKRSRLEKQRTRLQYEEWDFWESHKERREKGYKMPSRNRRNMFGVGSGVGESDDEW</sequence>
<evidence type="ECO:0000259" key="8">
    <source>
        <dbReference type="Pfam" id="PF05057"/>
    </source>
</evidence>
<feature type="region of interest" description="Disordered" evidence="6">
    <location>
        <begin position="1231"/>
        <end position="1260"/>
    </location>
</feature>
<dbReference type="Pfam" id="PF05057">
    <property type="entry name" value="DUF676"/>
    <property type="match status" value="1"/>
</dbReference>
<protein>
    <submittedName>
        <fullName evidence="9">Putative ankyrin repeat-containing protein</fullName>
    </submittedName>
</protein>
<organism evidence="9 10">
    <name type="scientific">Sclerotinia borealis (strain F-4128)</name>
    <dbReference type="NCBI Taxonomy" id="1432307"/>
    <lineage>
        <taxon>Eukaryota</taxon>
        <taxon>Fungi</taxon>
        <taxon>Dikarya</taxon>
        <taxon>Ascomycota</taxon>
        <taxon>Pezizomycotina</taxon>
        <taxon>Leotiomycetes</taxon>
        <taxon>Helotiales</taxon>
        <taxon>Sclerotiniaceae</taxon>
        <taxon>Sclerotinia</taxon>
    </lineage>
</organism>
<name>W9CDC7_SCLBF</name>
<dbReference type="PANTHER" id="PTHR47685">
    <property type="entry name" value="MAGNESIUM TRANSPORT PROTEIN CORA"/>
    <property type="match status" value="1"/>
</dbReference>
<proteinExistence type="inferred from homology"/>
<dbReference type="InterPro" id="IPR007751">
    <property type="entry name" value="DUF676_lipase-like"/>
</dbReference>
<feature type="region of interest" description="Disordered" evidence="6">
    <location>
        <begin position="139"/>
        <end position="161"/>
    </location>
</feature>
<feature type="region of interest" description="Disordered" evidence="6">
    <location>
        <begin position="786"/>
        <end position="835"/>
    </location>
</feature>
<evidence type="ECO:0000256" key="2">
    <source>
        <dbReference type="ARBA" id="ARBA00007920"/>
    </source>
</evidence>
<feature type="compositionally biased region" description="Polar residues" evidence="6">
    <location>
        <begin position="561"/>
        <end position="570"/>
    </location>
</feature>
<evidence type="ECO:0000256" key="3">
    <source>
        <dbReference type="ARBA" id="ARBA00022692"/>
    </source>
</evidence>
<dbReference type="SUPFAM" id="SSF144083">
    <property type="entry name" value="Magnesium transport protein CorA, transmembrane region"/>
    <property type="match status" value="1"/>
</dbReference>
<dbReference type="Proteomes" id="UP000019487">
    <property type="component" value="Unassembled WGS sequence"/>
</dbReference>
<reference evidence="9 10" key="1">
    <citation type="journal article" date="2014" name="Genome Announc.">
        <title>Draft genome sequence of Sclerotinia borealis, a psychrophilic plant pathogenic fungus.</title>
        <authorList>
            <person name="Mardanov A.V."/>
            <person name="Beletsky A.V."/>
            <person name="Kadnikov V.V."/>
            <person name="Ignatov A.N."/>
            <person name="Ravin N.V."/>
        </authorList>
    </citation>
    <scope>NUCLEOTIDE SEQUENCE [LARGE SCALE GENOMIC DNA]</scope>
    <source>
        <strain evidence="10">F-4157</strain>
    </source>
</reference>
<feature type="compositionally biased region" description="Polar residues" evidence="6">
    <location>
        <begin position="36"/>
        <end position="45"/>
    </location>
</feature>
<dbReference type="InterPro" id="IPR050829">
    <property type="entry name" value="CorA_MIT"/>
</dbReference>
<dbReference type="GO" id="GO:0046873">
    <property type="term" value="F:metal ion transmembrane transporter activity"/>
    <property type="evidence" value="ECO:0007669"/>
    <property type="project" value="InterPro"/>
</dbReference>
<dbReference type="InterPro" id="IPR002523">
    <property type="entry name" value="MgTranspt_CorA/ZnTranspt_ZntB"/>
</dbReference>
<evidence type="ECO:0000313" key="9">
    <source>
        <dbReference type="EMBL" id="ESZ92794.1"/>
    </source>
</evidence>
<dbReference type="PANTHER" id="PTHR47685:SF1">
    <property type="entry name" value="MAGNESIUM TRANSPORT PROTEIN CORA"/>
    <property type="match status" value="1"/>
</dbReference>
<evidence type="ECO:0000256" key="1">
    <source>
        <dbReference type="ARBA" id="ARBA00004141"/>
    </source>
</evidence>
<comment type="caution">
    <text evidence="9">The sequence shown here is derived from an EMBL/GenBank/DDBJ whole genome shotgun (WGS) entry which is preliminary data.</text>
</comment>
<evidence type="ECO:0000313" key="10">
    <source>
        <dbReference type="Proteomes" id="UP000019487"/>
    </source>
</evidence>
<dbReference type="InterPro" id="IPR045863">
    <property type="entry name" value="CorA_TM1_TM2"/>
</dbReference>
<feature type="transmembrane region" description="Helical" evidence="7">
    <location>
        <begin position="1094"/>
        <end position="1115"/>
    </location>
</feature>
<feature type="domain" description="DUF676" evidence="8">
    <location>
        <begin position="183"/>
        <end position="275"/>
    </location>
</feature>
<feature type="transmembrane region" description="Helical" evidence="7">
    <location>
        <begin position="1127"/>
        <end position="1152"/>
    </location>
</feature>
<evidence type="ECO:0000256" key="7">
    <source>
        <dbReference type="SAM" id="Phobius"/>
    </source>
</evidence>
<feature type="region of interest" description="Disordered" evidence="6">
    <location>
        <begin position="559"/>
        <end position="583"/>
    </location>
</feature>
<evidence type="ECO:0000256" key="4">
    <source>
        <dbReference type="ARBA" id="ARBA00022989"/>
    </source>
</evidence>
<keyword evidence="3 7" id="KW-0812">Transmembrane</keyword>
<dbReference type="Pfam" id="PF01544">
    <property type="entry name" value="CorA"/>
    <property type="match status" value="1"/>
</dbReference>
<keyword evidence="10" id="KW-1185">Reference proteome</keyword>